<proteinExistence type="predicted"/>
<evidence type="ECO:0008006" key="4">
    <source>
        <dbReference type="Google" id="ProtNLM"/>
    </source>
</evidence>
<keyword evidence="1" id="KW-0812">Transmembrane</keyword>
<dbReference type="RefSeq" id="WP_050075946.1">
    <property type="nucleotide sequence ID" value="NZ_JBBEST010000006.1"/>
</dbReference>
<reference evidence="2 3" key="1">
    <citation type="journal article" date="2024" name="Infect. Genet. Evol.">
        <title>Characteristics and comparative genome analysis of Yersinia enterocolitica and related species associated with human infections in Switzerland 2019-2023.</title>
        <authorList>
            <person name="Stevens M.J.A."/>
            <person name="Horlbog J.A."/>
            <person name="Diethelm A."/>
            <person name="Stephan R."/>
            <person name="Nuesch-Inderbinen M."/>
        </authorList>
    </citation>
    <scope>NUCLEOTIDE SEQUENCE [LARGE SCALE GENOMIC DNA]</scope>
    <source>
        <strain evidence="2 3">N20-0302</strain>
    </source>
</reference>
<keyword evidence="1" id="KW-1133">Transmembrane helix</keyword>
<dbReference type="Proteomes" id="UP001629523">
    <property type="component" value="Unassembled WGS sequence"/>
</dbReference>
<protein>
    <recommendedName>
        <fullName evidence="4">FidL-like membrane protein</fullName>
    </recommendedName>
</protein>
<dbReference type="EMBL" id="JBBEST010000006">
    <property type="protein sequence ID" value="MFM1347577.1"/>
    <property type="molecule type" value="Genomic_DNA"/>
</dbReference>
<evidence type="ECO:0000256" key="1">
    <source>
        <dbReference type="SAM" id="Phobius"/>
    </source>
</evidence>
<keyword evidence="1" id="KW-0472">Membrane</keyword>
<gene>
    <name evidence="2" type="ORF">WFP14_13580</name>
</gene>
<comment type="caution">
    <text evidence="2">The sequence shown here is derived from an EMBL/GenBank/DDBJ whole genome shotgun (WGS) entry which is preliminary data.</text>
</comment>
<sequence length="155" mass="18079">MKKHIILFVIALFIISILSIFYFKNKITDNTLCHADLVYSLVDREQSLEMNTLLSLFFKPNNKIGIKISGDVYFERKRYKISRLLNYSYEVSGNRYNLSNGDKVIYNGDDFPVDIDIPGFPINKKDLFYKIDKIDEIGYLFSTVYSPIFICSNNL</sequence>
<organism evidence="2 3">
    <name type="scientific">Yersinia proxima</name>
    <dbReference type="NCBI Taxonomy" id="2890316"/>
    <lineage>
        <taxon>Bacteria</taxon>
        <taxon>Pseudomonadati</taxon>
        <taxon>Pseudomonadota</taxon>
        <taxon>Gammaproteobacteria</taxon>
        <taxon>Enterobacterales</taxon>
        <taxon>Yersiniaceae</taxon>
        <taxon>Yersinia</taxon>
    </lineage>
</organism>
<accession>A0ABW9F078</accession>
<evidence type="ECO:0000313" key="2">
    <source>
        <dbReference type="EMBL" id="MFM1347577.1"/>
    </source>
</evidence>
<evidence type="ECO:0000313" key="3">
    <source>
        <dbReference type="Proteomes" id="UP001629523"/>
    </source>
</evidence>
<keyword evidence="3" id="KW-1185">Reference proteome</keyword>
<feature type="transmembrane region" description="Helical" evidence="1">
    <location>
        <begin position="5"/>
        <end position="23"/>
    </location>
</feature>
<name>A0ABW9F078_9GAMM</name>